<dbReference type="Pfam" id="PF01833">
    <property type="entry name" value="TIG"/>
    <property type="match status" value="3"/>
</dbReference>
<dbReference type="Gene3D" id="2.60.40.10">
    <property type="entry name" value="Immunoglobulins"/>
    <property type="match status" value="3"/>
</dbReference>
<feature type="domain" description="IPT/TIG" evidence="2">
    <location>
        <begin position="176"/>
        <end position="263"/>
    </location>
</feature>
<evidence type="ECO:0000313" key="4">
    <source>
        <dbReference type="Proteomes" id="UP001204746"/>
    </source>
</evidence>
<feature type="domain" description="IPT/TIG" evidence="2">
    <location>
        <begin position="2"/>
        <end position="80"/>
    </location>
</feature>
<dbReference type="EMBL" id="JANIAA010000027">
    <property type="protein sequence ID" value="MCQ8192661.1"/>
    <property type="molecule type" value="Genomic_DNA"/>
</dbReference>
<keyword evidence="1" id="KW-0732">Signal</keyword>
<dbReference type="InterPro" id="IPR002909">
    <property type="entry name" value="IPT_dom"/>
</dbReference>
<sequence length="263" mass="26846">MAPVITSISPTQSHHAVPMTITGTGLSSVIRVNFGTRPVTPTSVTSTTVTCMIPELPAGQYNVSVFTGSLTSNSLPFYYIGPPKVTSLTPSTGPLAATSLSVFGENLVTTTSVAFGDAGIASDVVITSNTTLTVMSPEHAPLEPGTCTDTVDVVVTTAGGTSFSTGAGSQYTYYDAPVVTGMRPSSASVGSTFTISGSCLLDATRVTFTPTAGGQLVQADYVVLSPAQISAIVPPHLSQNTYNVRVTTPGGQSPITPEAVFTV</sequence>
<accession>A0ABT1V804</accession>
<evidence type="ECO:0000313" key="3">
    <source>
        <dbReference type="EMBL" id="MCQ8192661.1"/>
    </source>
</evidence>
<dbReference type="InterPro" id="IPR052387">
    <property type="entry name" value="Fibrocystin"/>
</dbReference>
<protein>
    <submittedName>
        <fullName evidence="3">IPT/TIG domain-containing protein</fullName>
    </submittedName>
</protein>
<comment type="caution">
    <text evidence="3">The sequence shown here is derived from an EMBL/GenBank/DDBJ whole genome shotgun (WGS) entry which is preliminary data.</text>
</comment>
<dbReference type="PANTHER" id="PTHR46769">
    <property type="entry name" value="POLYCYSTIC KIDNEY AND HEPATIC DISEASE 1 (AUTOSOMAL RECESSIVE)-LIKE 1"/>
    <property type="match status" value="1"/>
</dbReference>
<dbReference type="PANTHER" id="PTHR46769:SF2">
    <property type="entry name" value="FIBROCYSTIN-L ISOFORM 2 PRECURSOR-RELATED"/>
    <property type="match status" value="1"/>
</dbReference>
<organism evidence="3 4">
    <name type="scientific">Streptomyces rugosispiralis</name>
    <dbReference type="NCBI Taxonomy" id="2967341"/>
    <lineage>
        <taxon>Bacteria</taxon>
        <taxon>Bacillati</taxon>
        <taxon>Actinomycetota</taxon>
        <taxon>Actinomycetes</taxon>
        <taxon>Kitasatosporales</taxon>
        <taxon>Streptomycetaceae</taxon>
        <taxon>Streptomyces</taxon>
    </lineage>
</organism>
<dbReference type="InterPro" id="IPR013783">
    <property type="entry name" value="Ig-like_fold"/>
</dbReference>
<dbReference type="Proteomes" id="UP001204746">
    <property type="component" value="Unassembled WGS sequence"/>
</dbReference>
<dbReference type="SUPFAM" id="SSF81296">
    <property type="entry name" value="E set domains"/>
    <property type="match status" value="3"/>
</dbReference>
<dbReference type="SMART" id="SM00429">
    <property type="entry name" value="IPT"/>
    <property type="match status" value="3"/>
</dbReference>
<dbReference type="RefSeq" id="WP_256653520.1">
    <property type="nucleotide sequence ID" value="NZ_JANIAA010000027.1"/>
</dbReference>
<dbReference type="InterPro" id="IPR014756">
    <property type="entry name" value="Ig_E-set"/>
</dbReference>
<evidence type="ECO:0000256" key="1">
    <source>
        <dbReference type="ARBA" id="ARBA00022729"/>
    </source>
</evidence>
<name>A0ABT1V804_9ACTN</name>
<proteinExistence type="predicted"/>
<reference evidence="3 4" key="1">
    <citation type="submission" date="2022-07" db="EMBL/GenBank/DDBJ databases">
        <authorList>
            <person name="Phongsopitanun W."/>
            <person name="Tanasupawat S."/>
        </authorList>
    </citation>
    <scope>NUCLEOTIDE SEQUENCE [LARGE SCALE GENOMIC DNA]</scope>
    <source>
        <strain evidence="3 4">RCU-064</strain>
    </source>
</reference>
<keyword evidence="4" id="KW-1185">Reference proteome</keyword>
<evidence type="ECO:0000259" key="2">
    <source>
        <dbReference type="SMART" id="SM00429"/>
    </source>
</evidence>
<feature type="domain" description="IPT/TIG" evidence="2">
    <location>
        <begin position="82"/>
        <end position="174"/>
    </location>
</feature>
<gene>
    <name evidence="3" type="ORF">NP777_31200</name>
</gene>